<evidence type="ECO:0000313" key="1">
    <source>
        <dbReference type="EMBL" id="MBK4349042.1"/>
    </source>
</evidence>
<organism evidence="1 2">
    <name type="scientific">Lacisediminihabitans changchengi</name>
    <dbReference type="NCBI Taxonomy" id="2787634"/>
    <lineage>
        <taxon>Bacteria</taxon>
        <taxon>Bacillati</taxon>
        <taxon>Actinomycetota</taxon>
        <taxon>Actinomycetes</taxon>
        <taxon>Micrococcales</taxon>
        <taxon>Microbacteriaceae</taxon>
        <taxon>Lacisediminihabitans</taxon>
    </lineage>
</organism>
<gene>
    <name evidence="1" type="ORF">IV501_15540</name>
</gene>
<dbReference type="AlphaFoldDB" id="A0A934SLR0"/>
<proteinExistence type="predicted"/>
<dbReference type="Gene3D" id="3.30.830.10">
    <property type="entry name" value="Metalloenzyme, LuxS/M16 peptidase-like"/>
    <property type="match status" value="2"/>
</dbReference>
<keyword evidence="2" id="KW-1185">Reference proteome</keyword>
<dbReference type="InterPro" id="IPR011249">
    <property type="entry name" value="Metalloenz_LuxS/M16"/>
</dbReference>
<accession>A0A934SLR0</accession>
<dbReference type="EMBL" id="JAEPES010000006">
    <property type="protein sequence ID" value="MBK4349042.1"/>
    <property type="molecule type" value="Genomic_DNA"/>
</dbReference>
<evidence type="ECO:0000313" key="2">
    <source>
        <dbReference type="Proteomes" id="UP000636458"/>
    </source>
</evidence>
<reference evidence="1" key="1">
    <citation type="submission" date="2021-01" db="EMBL/GenBank/DDBJ databases">
        <title>Lacisediminihabitans sp. nov. strain G11-30, isolated from Antarctic Soil.</title>
        <authorList>
            <person name="Li J."/>
        </authorList>
    </citation>
    <scope>NUCLEOTIDE SEQUENCE</scope>
    <source>
        <strain evidence="1">G11-30</strain>
    </source>
</reference>
<dbReference type="Proteomes" id="UP000636458">
    <property type="component" value="Unassembled WGS sequence"/>
</dbReference>
<dbReference type="GO" id="GO:0046872">
    <property type="term" value="F:metal ion binding"/>
    <property type="evidence" value="ECO:0007669"/>
    <property type="project" value="InterPro"/>
</dbReference>
<comment type="caution">
    <text evidence="1">The sequence shown here is derived from an EMBL/GenBank/DDBJ whole genome shotgun (WGS) entry which is preliminary data.</text>
</comment>
<sequence length="492" mass="53742">MATSISRSYLNGVQIYQADLPGVCCGTLVFGVGKRNEPATLSGITHLLEHLLLRLIEPISIEHSAVVGDNSLTVYASGSANEVGQFFSDFTRAVGRLGEITEQDLKFEKRIIRIEHPSTFDEPSAGLLTYRYGLHGVGMATFGAPSTVDMSRQEVIDWAARWLRAENASMAFSQTLPITLDLSLPRGPVARAEQPKALLATPALVASAKDGVALSLLVPRDDADLLQIALQHELFMSLRHRRGLIYDVGTWTTPVDGELSELVFVLDPEDKHIDTTVRVVSDTVREIAATGFGAAATESARIHGRAQAQRTFASLNYLDRLAEDGLHGWSTRSPEQSFEEAAEVTSERLTGVLIGSAASAIIAFNDGTFLSKRTVKSLALPVTYLTPWQPFDDGFAPPAASGAQSTWCAKGEKTRLIVTDTALFSIEVERTRRILVEDIVMAGDRSCGCLTLVDSRGRSIQFQADNWKRLPSLKRRLIEILDPALVRSFPKH</sequence>
<dbReference type="SUPFAM" id="SSF63411">
    <property type="entry name" value="LuxS/MPP-like metallohydrolase"/>
    <property type="match status" value="2"/>
</dbReference>
<dbReference type="RefSeq" id="WP_200557235.1">
    <property type="nucleotide sequence ID" value="NZ_JAEPES010000006.1"/>
</dbReference>
<protein>
    <submittedName>
        <fullName evidence="1">Insulinase family protein</fullName>
    </submittedName>
</protein>
<name>A0A934SLR0_9MICO</name>